<keyword evidence="2" id="KW-1185">Reference proteome</keyword>
<evidence type="ECO:0008006" key="3">
    <source>
        <dbReference type="Google" id="ProtNLM"/>
    </source>
</evidence>
<protein>
    <recommendedName>
        <fullName evidence="3">Excreted virulence factor EspC, type VII ESX diderm</fullName>
    </recommendedName>
</protein>
<sequence>MVTFNPEVVAEHAQHVHLFATQLDNAETHAMHDSTWTTIALGGLGILIFTPMTGKLDDFGTSVQTLSERADDVKKRIDSTVQIHRITEQANVELIDKTKTSITDPDLFHAPKSINDFPDMGISGDIGQFASNCPQYAEAGSIPVVLGAVGLALDVLGYALDPVGNVFGELAGLIIDLIWPAKELLDWLLGDPGALQDASATYEQIGQYLSETAHTYAASLAQITPATWDEPGASDVYRGAADSLVQLAVGSGTRSVEISGDILMIGSVLGDVRSHVFDHIVGFVMEAVFEAALGTSFAAVTFGASLGVAAGVIETEAAMTIASIGVEMAAAAARLGAAAMVAHAQSASYQKLIADIKN</sequence>
<name>A0A1M5L124_9ACTN</name>
<reference evidence="1 2" key="1">
    <citation type="submission" date="2016-11" db="EMBL/GenBank/DDBJ databases">
        <authorList>
            <person name="Jaros S."/>
            <person name="Januszkiewicz K."/>
            <person name="Wedrychowicz H."/>
        </authorList>
    </citation>
    <scope>NUCLEOTIDE SEQUENCE [LARGE SCALE GENOMIC DNA]</scope>
    <source>
        <strain evidence="1 2">DSM 45627</strain>
    </source>
</reference>
<gene>
    <name evidence="1" type="ORF">SAMN05443575_2318</name>
</gene>
<dbReference type="EMBL" id="FQVU01000003">
    <property type="protein sequence ID" value="SHG58696.1"/>
    <property type="molecule type" value="Genomic_DNA"/>
</dbReference>
<dbReference type="AlphaFoldDB" id="A0A1M5L124"/>
<evidence type="ECO:0000313" key="2">
    <source>
        <dbReference type="Proteomes" id="UP000186132"/>
    </source>
</evidence>
<dbReference type="STRING" id="1206085.SAMN05443575_2318"/>
<accession>A0A1M5L124</accession>
<dbReference type="RefSeq" id="WP_073390321.1">
    <property type="nucleotide sequence ID" value="NZ_FQVU01000003.1"/>
</dbReference>
<evidence type="ECO:0000313" key="1">
    <source>
        <dbReference type="EMBL" id="SHG58696.1"/>
    </source>
</evidence>
<dbReference type="OrthoDB" id="4763957at2"/>
<proteinExistence type="predicted"/>
<dbReference type="Proteomes" id="UP000186132">
    <property type="component" value="Unassembled WGS sequence"/>
</dbReference>
<organism evidence="1 2">
    <name type="scientific">Jatrophihabitans endophyticus</name>
    <dbReference type="NCBI Taxonomy" id="1206085"/>
    <lineage>
        <taxon>Bacteria</taxon>
        <taxon>Bacillati</taxon>
        <taxon>Actinomycetota</taxon>
        <taxon>Actinomycetes</taxon>
        <taxon>Jatrophihabitantales</taxon>
        <taxon>Jatrophihabitantaceae</taxon>
        <taxon>Jatrophihabitans</taxon>
    </lineage>
</organism>